<reference evidence="3 4" key="1">
    <citation type="submission" date="2015-11" db="EMBL/GenBank/DDBJ databases">
        <title>Expanding the genomic diversity of Burkholderia species for the development of highly accurate diagnostics.</title>
        <authorList>
            <person name="Sahl J."/>
            <person name="Keim P."/>
            <person name="Wagner D."/>
        </authorList>
    </citation>
    <scope>NUCLEOTIDE SEQUENCE [LARGE SCALE GENOMIC DNA]</scope>
    <source>
        <strain evidence="3 4">MSMB1808WGS</strain>
    </source>
</reference>
<evidence type="ECO:0000256" key="1">
    <source>
        <dbReference type="SAM" id="MobiDB-lite"/>
    </source>
</evidence>
<feature type="transmembrane region" description="Helical" evidence="2">
    <location>
        <begin position="158"/>
        <end position="179"/>
    </location>
</feature>
<gene>
    <name evidence="3" type="ORF">WJ96_05395</name>
</gene>
<feature type="transmembrane region" description="Helical" evidence="2">
    <location>
        <begin position="199"/>
        <end position="218"/>
    </location>
</feature>
<name>A0AAW3N1Y6_9BURK</name>
<dbReference type="Proteomes" id="UP000056453">
    <property type="component" value="Unassembled WGS sequence"/>
</dbReference>
<feature type="region of interest" description="Disordered" evidence="1">
    <location>
        <begin position="263"/>
        <end position="297"/>
    </location>
</feature>
<keyword evidence="4" id="KW-1185">Reference proteome</keyword>
<keyword evidence="2" id="KW-1133">Transmembrane helix</keyword>
<feature type="compositionally biased region" description="Basic and acidic residues" evidence="1">
    <location>
        <begin position="263"/>
        <end position="275"/>
    </location>
</feature>
<proteinExistence type="predicted"/>
<evidence type="ECO:0000313" key="3">
    <source>
        <dbReference type="EMBL" id="KVP98006.1"/>
    </source>
</evidence>
<protein>
    <recommendedName>
        <fullName evidence="5">Transmembrane protein</fullName>
    </recommendedName>
</protein>
<sequence>MRVLASAGSLYGEGQNMSVSSKNSLVAPDGKPVTPARILQRYLGTLIVLLLVTLLVGQLNLPHYGKTAWVLGVDVLSVVFGQYVPLVSRMVASQYAFAAGVLGVVWLTHIYLRVHRTGRYSPRRFDGVMVVLSLYLIVVYFAYWDTVLPFKASFFSRLALYSAISPVVFSYYVLLLDCVEREREARKAKRSKEDTAESCFGMSVLIGIFVGMATGFHGCSDDSVSFFGFQFVNAVLHLLANLISMGVAEAFVEVVRKHAASLDKPEDGHSDDARSSAHAALVAASESSAPKSTGEEG</sequence>
<feature type="transmembrane region" description="Helical" evidence="2">
    <location>
        <begin position="124"/>
        <end position="143"/>
    </location>
</feature>
<comment type="caution">
    <text evidence="3">The sequence shown here is derived from an EMBL/GenBank/DDBJ whole genome shotgun (WGS) entry which is preliminary data.</text>
</comment>
<feature type="compositionally biased region" description="Low complexity" evidence="1">
    <location>
        <begin position="276"/>
        <end position="289"/>
    </location>
</feature>
<dbReference type="EMBL" id="LPBJ01000047">
    <property type="protein sequence ID" value="KVP98006.1"/>
    <property type="molecule type" value="Genomic_DNA"/>
</dbReference>
<dbReference type="AlphaFoldDB" id="A0AAW3N1Y6"/>
<feature type="transmembrane region" description="Helical" evidence="2">
    <location>
        <begin position="224"/>
        <end position="248"/>
    </location>
</feature>
<accession>A0AAW3N1Y6</accession>
<evidence type="ECO:0000313" key="4">
    <source>
        <dbReference type="Proteomes" id="UP000056453"/>
    </source>
</evidence>
<keyword evidence="2" id="KW-0472">Membrane</keyword>
<evidence type="ECO:0000256" key="2">
    <source>
        <dbReference type="SAM" id="Phobius"/>
    </source>
</evidence>
<keyword evidence="2" id="KW-0812">Transmembrane</keyword>
<feature type="transmembrane region" description="Helical" evidence="2">
    <location>
        <begin position="92"/>
        <end position="112"/>
    </location>
</feature>
<feature type="transmembrane region" description="Helical" evidence="2">
    <location>
        <begin position="38"/>
        <end position="56"/>
    </location>
</feature>
<organism evidence="3 4">
    <name type="scientific">Burkholderia ubonensis</name>
    <dbReference type="NCBI Taxonomy" id="101571"/>
    <lineage>
        <taxon>Bacteria</taxon>
        <taxon>Pseudomonadati</taxon>
        <taxon>Pseudomonadota</taxon>
        <taxon>Betaproteobacteria</taxon>
        <taxon>Burkholderiales</taxon>
        <taxon>Burkholderiaceae</taxon>
        <taxon>Burkholderia</taxon>
        <taxon>Burkholderia cepacia complex</taxon>
    </lineage>
</organism>
<evidence type="ECO:0008006" key="5">
    <source>
        <dbReference type="Google" id="ProtNLM"/>
    </source>
</evidence>